<keyword evidence="4" id="KW-0808">Transferase</keyword>
<protein>
    <submittedName>
        <fullName evidence="4">Signal transduction histidine kinase</fullName>
    </submittedName>
</protein>
<dbReference type="PROSITE" id="PS50894">
    <property type="entry name" value="HPT"/>
    <property type="match status" value="1"/>
</dbReference>
<dbReference type="InterPro" id="IPR045871">
    <property type="entry name" value="AHP1-5/YPD1"/>
</dbReference>
<sequence length="226" mass="26000">MPILTPPPPLSDRSPLKDVKDDIPAAKRSAPELSTVTEIRAESPKLKDKPAELAKKPSPADEPKTKLPTPEPEREVYKAVEGSEFYKLEECDHLEQVFEETFGQILELDDDPEEREFSKDMVYDYFDQVKVTFKEMDTYFANQDLLQLSSRGHFLKGSSAALGLDRVQRLCEKIQHCGACRDEKLDKDMTQGEAMDVMRKLLRTLKLEYADAEDWLKDFFENHRSL</sequence>
<dbReference type="CDD" id="cd00088">
    <property type="entry name" value="HPT"/>
    <property type="match status" value="1"/>
</dbReference>
<keyword evidence="1" id="KW-0597">Phosphoprotein</keyword>
<evidence type="ECO:0000313" key="4">
    <source>
        <dbReference type="EMBL" id="KAF9534506.1"/>
    </source>
</evidence>
<dbReference type="InterPro" id="IPR008207">
    <property type="entry name" value="Sig_transdc_His_kin_Hpt_dom"/>
</dbReference>
<feature type="compositionally biased region" description="Basic and acidic residues" evidence="2">
    <location>
        <begin position="39"/>
        <end position="73"/>
    </location>
</feature>
<proteinExistence type="predicted"/>
<comment type="caution">
    <text evidence="4">The sequence shown here is derived from an EMBL/GenBank/DDBJ whole genome shotgun (WGS) entry which is preliminary data.</text>
</comment>
<accession>A0A9P6ER10</accession>
<gene>
    <name evidence="4" type="ORF">CPB83DRAFT_339448</name>
</gene>
<dbReference type="PANTHER" id="PTHR28242:SF52">
    <property type="entry name" value="PHOSPHORELAY INTERMEDIATE PROTEIN YPD1"/>
    <property type="match status" value="1"/>
</dbReference>
<dbReference type="GO" id="GO:0005737">
    <property type="term" value="C:cytoplasm"/>
    <property type="evidence" value="ECO:0007669"/>
    <property type="project" value="TreeGrafter"/>
</dbReference>
<evidence type="ECO:0000256" key="2">
    <source>
        <dbReference type="SAM" id="MobiDB-lite"/>
    </source>
</evidence>
<dbReference type="PANTHER" id="PTHR28242">
    <property type="entry name" value="PHOSPHORELAY INTERMEDIATE PROTEIN YPD1"/>
    <property type="match status" value="1"/>
</dbReference>
<dbReference type="AlphaFoldDB" id="A0A9P6ER10"/>
<dbReference type="Pfam" id="PF01627">
    <property type="entry name" value="Hpt"/>
    <property type="match status" value="1"/>
</dbReference>
<keyword evidence="4" id="KW-0418">Kinase</keyword>
<dbReference type="OrthoDB" id="1673781at2759"/>
<organism evidence="4 5">
    <name type="scientific">Crepidotus variabilis</name>
    <dbReference type="NCBI Taxonomy" id="179855"/>
    <lineage>
        <taxon>Eukaryota</taxon>
        <taxon>Fungi</taxon>
        <taxon>Dikarya</taxon>
        <taxon>Basidiomycota</taxon>
        <taxon>Agaricomycotina</taxon>
        <taxon>Agaricomycetes</taxon>
        <taxon>Agaricomycetidae</taxon>
        <taxon>Agaricales</taxon>
        <taxon>Agaricineae</taxon>
        <taxon>Crepidotaceae</taxon>
        <taxon>Crepidotus</taxon>
    </lineage>
</organism>
<feature type="region of interest" description="Disordered" evidence="2">
    <location>
        <begin position="1"/>
        <end position="73"/>
    </location>
</feature>
<evidence type="ECO:0000256" key="1">
    <source>
        <dbReference type="PROSITE-ProRule" id="PRU00110"/>
    </source>
</evidence>
<dbReference type="GO" id="GO:0043424">
    <property type="term" value="F:protein histidine kinase binding"/>
    <property type="evidence" value="ECO:0007669"/>
    <property type="project" value="InterPro"/>
</dbReference>
<dbReference type="EMBL" id="MU157826">
    <property type="protein sequence ID" value="KAF9534506.1"/>
    <property type="molecule type" value="Genomic_DNA"/>
</dbReference>
<dbReference type="GO" id="GO:0005634">
    <property type="term" value="C:nucleus"/>
    <property type="evidence" value="ECO:0007669"/>
    <property type="project" value="TreeGrafter"/>
</dbReference>
<name>A0A9P6ER10_9AGAR</name>
<dbReference type="GO" id="GO:0000160">
    <property type="term" value="P:phosphorelay signal transduction system"/>
    <property type="evidence" value="ECO:0007669"/>
    <property type="project" value="InterPro"/>
</dbReference>
<feature type="compositionally biased region" description="Pro residues" evidence="2">
    <location>
        <begin position="1"/>
        <end position="10"/>
    </location>
</feature>
<dbReference type="Gene3D" id="1.20.120.160">
    <property type="entry name" value="HPT domain"/>
    <property type="match status" value="1"/>
</dbReference>
<keyword evidence="5" id="KW-1185">Reference proteome</keyword>
<feature type="compositionally biased region" description="Basic and acidic residues" evidence="2">
    <location>
        <begin position="14"/>
        <end position="25"/>
    </location>
</feature>
<dbReference type="Proteomes" id="UP000807306">
    <property type="component" value="Unassembled WGS sequence"/>
</dbReference>
<evidence type="ECO:0000259" key="3">
    <source>
        <dbReference type="PROSITE" id="PS50894"/>
    </source>
</evidence>
<dbReference type="SUPFAM" id="SSF47226">
    <property type="entry name" value="Histidine-containing phosphotransfer domain, HPT domain"/>
    <property type="match status" value="1"/>
</dbReference>
<reference evidence="4" key="1">
    <citation type="submission" date="2020-11" db="EMBL/GenBank/DDBJ databases">
        <authorList>
            <consortium name="DOE Joint Genome Institute"/>
            <person name="Ahrendt S."/>
            <person name="Riley R."/>
            <person name="Andreopoulos W."/>
            <person name="Labutti K."/>
            <person name="Pangilinan J."/>
            <person name="Ruiz-Duenas F.J."/>
            <person name="Barrasa J.M."/>
            <person name="Sanchez-Garcia M."/>
            <person name="Camarero S."/>
            <person name="Miyauchi S."/>
            <person name="Serrano A."/>
            <person name="Linde D."/>
            <person name="Babiker R."/>
            <person name="Drula E."/>
            <person name="Ayuso-Fernandez I."/>
            <person name="Pacheco R."/>
            <person name="Padilla G."/>
            <person name="Ferreira P."/>
            <person name="Barriuso J."/>
            <person name="Kellner H."/>
            <person name="Castanera R."/>
            <person name="Alfaro M."/>
            <person name="Ramirez L."/>
            <person name="Pisabarro A.G."/>
            <person name="Kuo A."/>
            <person name="Tritt A."/>
            <person name="Lipzen A."/>
            <person name="He G."/>
            <person name="Yan M."/>
            <person name="Ng V."/>
            <person name="Cullen D."/>
            <person name="Martin F."/>
            <person name="Rosso M.-N."/>
            <person name="Henrissat B."/>
            <person name="Hibbett D."/>
            <person name="Martinez A.T."/>
            <person name="Grigoriev I.V."/>
        </authorList>
    </citation>
    <scope>NUCLEOTIDE SEQUENCE</scope>
    <source>
        <strain evidence="4">CBS 506.95</strain>
    </source>
</reference>
<feature type="modified residue" description="Phosphohistidine" evidence="1">
    <location>
        <position position="153"/>
    </location>
</feature>
<dbReference type="GO" id="GO:0009927">
    <property type="term" value="F:histidine phosphotransfer kinase activity"/>
    <property type="evidence" value="ECO:0007669"/>
    <property type="project" value="InterPro"/>
</dbReference>
<evidence type="ECO:0000313" key="5">
    <source>
        <dbReference type="Proteomes" id="UP000807306"/>
    </source>
</evidence>
<feature type="domain" description="HPt" evidence="3">
    <location>
        <begin position="114"/>
        <end position="215"/>
    </location>
</feature>
<dbReference type="InterPro" id="IPR036641">
    <property type="entry name" value="HPT_dom_sf"/>
</dbReference>